<dbReference type="FunFam" id="1.10.10.10:FF:000479">
    <property type="entry name" value="Predicted protein"/>
    <property type="match status" value="1"/>
</dbReference>
<dbReference type="InterPro" id="IPR036390">
    <property type="entry name" value="WH_DNA-bd_sf"/>
</dbReference>
<feature type="domain" description="HSF-type DNA-binding" evidence="6">
    <location>
        <begin position="97"/>
        <end position="207"/>
    </location>
</feature>
<keyword evidence="8" id="KW-1185">Reference proteome</keyword>
<organism evidence="7 8">
    <name type="scientific">Phaeodactylum tricornutum (strain CCAP 1055/1)</name>
    <dbReference type="NCBI Taxonomy" id="556484"/>
    <lineage>
        <taxon>Eukaryota</taxon>
        <taxon>Sar</taxon>
        <taxon>Stramenopiles</taxon>
        <taxon>Ochrophyta</taxon>
        <taxon>Bacillariophyta</taxon>
        <taxon>Bacillariophyceae</taxon>
        <taxon>Bacillariophycidae</taxon>
        <taxon>Naviculales</taxon>
        <taxon>Phaeodactylaceae</taxon>
        <taxon>Phaeodactylum</taxon>
    </lineage>
</organism>
<dbReference type="Proteomes" id="UP000000759">
    <property type="component" value="Chromosome 23"/>
</dbReference>
<dbReference type="GeneID" id="7198249"/>
<dbReference type="AlphaFoldDB" id="B7GB56"/>
<dbReference type="SMART" id="SM00415">
    <property type="entry name" value="HSF"/>
    <property type="match status" value="1"/>
</dbReference>
<dbReference type="GO" id="GO:0003700">
    <property type="term" value="F:DNA-binding transcription factor activity"/>
    <property type="evidence" value="ECO:0007669"/>
    <property type="project" value="InterPro"/>
</dbReference>
<dbReference type="InParanoid" id="B7GB56"/>
<accession>B7GB56</accession>
<feature type="compositionally biased region" description="Basic and acidic residues" evidence="5">
    <location>
        <begin position="34"/>
        <end position="48"/>
    </location>
</feature>
<comment type="subcellular location">
    <subcellularLocation>
        <location evidence="1">Nucleus</location>
    </subcellularLocation>
</comment>
<dbReference type="Pfam" id="PF00447">
    <property type="entry name" value="HSF_DNA-bind"/>
    <property type="match status" value="1"/>
</dbReference>
<reference evidence="8" key="2">
    <citation type="submission" date="2008-08" db="EMBL/GenBank/DDBJ databases">
        <authorList>
            <consortium name="Diatom Consortium"/>
            <person name="Grigoriev I."/>
            <person name="Grimwood J."/>
            <person name="Kuo A."/>
            <person name="Otillar R.P."/>
            <person name="Salamov A."/>
            <person name="Detter J.C."/>
            <person name="Lindquist E."/>
            <person name="Shapiro H."/>
            <person name="Lucas S."/>
            <person name="Glavina del Rio T."/>
            <person name="Pitluck S."/>
            <person name="Rokhsar D."/>
            <person name="Bowler C."/>
        </authorList>
    </citation>
    <scope>GENOME REANNOTATION</scope>
    <source>
        <strain evidence="8">CCAP 1055/1</strain>
    </source>
</reference>
<reference evidence="7 8" key="1">
    <citation type="journal article" date="2008" name="Nature">
        <title>The Phaeodactylum genome reveals the evolutionary history of diatom genomes.</title>
        <authorList>
            <person name="Bowler C."/>
            <person name="Allen A.E."/>
            <person name="Badger J.H."/>
            <person name="Grimwood J."/>
            <person name="Jabbari K."/>
            <person name="Kuo A."/>
            <person name="Maheswari U."/>
            <person name="Martens C."/>
            <person name="Maumus F."/>
            <person name="Otillar R.P."/>
            <person name="Rayko E."/>
            <person name="Salamov A."/>
            <person name="Vandepoele K."/>
            <person name="Beszteri B."/>
            <person name="Gruber A."/>
            <person name="Heijde M."/>
            <person name="Katinka M."/>
            <person name="Mock T."/>
            <person name="Valentin K."/>
            <person name="Verret F."/>
            <person name="Berges J.A."/>
            <person name="Brownlee C."/>
            <person name="Cadoret J.P."/>
            <person name="Chiovitti A."/>
            <person name="Choi C.J."/>
            <person name="Coesel S."/>
            <person name="De Martino A."/>
            <person name="Detter J.C."/>
            <person name="Durkin C."/>
            <person name="Falciatore A."/>
            <person name="Fournet J."/>
            <person name="Haruta M."/>
            <person name="Huysman M.J."/>
            <person name="Jenkins B.D."/>
            <person name="Jiroutova K."/>
            <person name="Jorgensen R.E."/>
            <person name="Joubert Y."/>
            <person name="Kaplan A."/>
            <person name="Kroger N."/>
            <person name="Kroth P.G."/>
            <person name="La Roche J."/>
            <person name="Lindquist E."/>
            <person name="Lommer M."/>
            <person name="Martin-Jezequel V."/>
            <person name="Lopez P.J."/>
            <person name="Lucas S."/>
            <person name="Mangogna M."/>
            <person name="McGinnis K."/>
            <person name="Medlin L.K."/>
            <person name="Montsant A."/>
            <person name="Oudot-Le Secq M.P."/>
            <person name="Napoli C."/>
            <person name="Obornik M."/>
            <person name="Parker M.S."/>
            <person name="Petit J.L."/>
            <person name="Porcel B.M."/>
            <person name="Poulsen N."/>
            <person name="Robison M."/>
            <person name="Rychlewski L."/>
            <person name="Rynearson T.A."/>
            <person name="Schmutz J."/>
            <person name="Shapiro H."/>
            <person name="Siaut M."/>
            <person name="Stanley M."/>
            <person name="Sussman M.R."/>
            <person name="Taylor A.R."/>
            <person name="Vardi A."/>
            <person name="von Dassow P."/>
            <person name="Vyverman W."/>
            <person name="Willis A."/>
            <person name="Wyrwicz L.S."/>
            <person name="Rokhsar D.S."/>
            <person name="Weissenbach J."/>
            <person name="Armbrust E.V."/>
            <person name="Green B.R."/>
            <person name="Van de Peer Y."/>
            <person name="Grigoriev I.V."/>
        </authorList>
    </citation>
    <scope>NUCLEOTIDE SEQUENCE [LARGE SCALE GENOMIC DNA]</scope>
    <source>
        <strain evidence="7 8">CCAP 1055/1</strain>
    </source>
</reference>
<evidence type="ECO:0000313" key="7">
    <source>
        <dbReference type="EMBL" id="EEC44153.1"/>
    </source>
</evidence>
<evidence type="ECO:0000256" key="3">
    <source>
        <dbReference type="ARBA" id="ARBA00023242"/>
    </source>
</evidence>
<dbReference type="GO" id="GO:0005634">
    <property type="term" value="C:nucleus"/>
    <property type="evidence" value="ECO:0007669"/>
    <property type="project" value="UniProtKB-SubCell"/>
</dbReference>
<dbReference type="RefSeq" id="XP_002184404.1">
    <property type="nucleotide sequence ID" value="XM_002184368.1"/>
</dbReference>
<dbReference type="PaxDb" id="2850-Phatr49594"/>
<dbReference type="eggNOG" id="KOG0627">
    <property type="taxonomic scope" value="Eukaryota"/>
</dbReference>
<protein>
    <recommendedName>
        <fullName evidence="6">HSF-type DNA-binding domain-containing protein</fullName>
    </recommendedName>
</protein>
<comment type="similarity">
    <text evidence="4">Belongs to the HSF family.</text>
</comment>
<evidence type="ECO:0000259" key="6">
    <source>
        <dbReference type="SMART" id="SM00415"/>
    </source>
</evidence>
<evidence type="ECO:0000313" key="8">
    <source>
        <dbReference type="Proteomes" id="UP000000759"/>
    </source>
</evidence>
<dbReference type="KEGG" id="pti:PHATRDRAFT_49594"/>
<dbReference type="GO" id="GO:0043565">
    <property type="term" value="F:sequence-specific DNA binding"/>
    <property type="evidence" value="ECO:0007669"/>
    <property type="project" value="InterPro"/>
</dbReference>
<dbReference type="SUPFAM" id="SSF46785">
    <property type="entry name" value="Winged helix' DNA-binding domain"/>
    <property type="match status" value="1"/>
</dbReference>
<proteinExistence type="inferred from homology"/>
<dbReference type="Gene3D" id="1.10.10.10">
    <property type="entry name" value="Winged helix-like DNA-binding domain superfamily/Winged helix DNA-binding domain"/>
    <property type="match status" value="1"/>
</dbReference>
<evidence type="ECO:0000256" key="1">
    <source>
        <dbReference type="ARBA" id="ARBA00004123"/>
    </source>
</evidence>
<evidence type="ECO:0000256" key="5">
    <source>
        <dbReference type="SAM" id="MobiDB-lite"/>
    </source>
</evidence>
<keyword evidence="2" id="KW-0238">DNA-binding</keyword>
<dbReference type="PANTHER" id="PTHR10015:SF206">
    <property type="entry name" value="HSF-TYPE DNA-BINDING DOMAIN-CONTAINING PROTEIN"/>
    <property type="match status" value="1"/>
</dbReference>
<sequence>MCNTRPRQTNSNLLTNTEPRTNCDTNKMKASVSKSDRCRLTRQREHSRSNVAEEPSKRTFVQHIYHDHMNDPEQVDADSPVIHGLDNAGPRGPRGGVTVAFPEKLHEMLATTDADDFSDVISWQPHGRCFLIHRKRDFVEDIMPRFFHQTKLTSFQRQLNLYGFIRLTAGRDRGGPLSLSFLLAAPSYYHELFLQGRPDLAKQIVRTRIKGNGMKAASSPSTEPNFYVMDFCDGTTTSVPNTVKVCTVNSEGVDESEVKYGMQDISEPIKAETFVRFPDWVTEISTGLPEPLPKLISPPSSPHQASKPYNTVSSNSFGMSSVDSVSNFLSHPFRSTRTSEEFPTLTSFDDNFASIEESWVVADEPHTGDEVFFEGNKFRYLDHIDFEEVFGNFMRDENSVACV</sequence>
<gene>
    <name evidence="7" type="ORF">PHATRDRAFT_49594</name>
</gene>
<feature type="region of interest" description="Disordered" evidence="5">
    <location>
        <begin position="1"/>
        <end position="55"/>
    </location>
</feature>
<name>B7GB56_PHATC</name>
<dbReference type="InterPro" id="IPR000232">
    <property type="entry name" value="HSF_DNA-bd"/>
</dbReference>
<feature type="compositionally biased region" description="Polar residues" evidence="5">
    <location>
        <begin position="1"/>
        <end position="25"/>
    </location>
</feature>
<evidence type="ECO:0000256" key="2">
    <source>
        <dbReference type="ARBA" id="ARBA00023125"/>
    </source>
</evidence>
<dbReference type="PANTHER" id="PTHR10015">
    <property type="entry name" value="HEAT SHOCK TRANSCRIPTION FACTOR"/>
    <property type="match status" value="1"/>
</dbReference>
<dbReference type="EMBL" id="CM000625">
    <property type="protein sequence ID" value="EEC44153.1"/>
    <property type="molecule type" value="Genomic_DNA"/>
</dbReference>
<keyword evidence="3" id="KW-0539">Nucleus</keyword>
<evidence type="ECO:0000256" key="4">
    <source>
        <dbReference type="RuleBase" id="RU004020"/>
    </source>
</evidence>
<dbReference type="HOGENOM" id="CLU_706901_0_0_1"/>
<dbReference type="InterPro" id="IPR036388">
    <property type="entry name" value="WH-like_DNA-bd_sf"/>
</dbReference>
<dbReference type="OrthoDB" id="60033at2759"/>